<keyword evidence="4" id="KW-0963">Cytoplasm</keyword>
<dbReference type="SUPFAM" id="SSF52374">
    <property type="entry name" value="Nucleotidylyl transferase"/>
    <property type="match status" value="1"/>
</dbReference>
<dbReference type="GO" id="GO:0005524">
    <property type="term" value="F:ATP binding"/>
    <property type="evidence" value="ECO:0007669"/>
    <property type="project" value="UniProtKB-KW"/>
</dbReference>
<sequence length="340" mass="37677">MEEFNIIYNKLGVLLEGEEPWGESRYQSHLPIVLERLERTGLLERSEGADVVFPQGWVNREGSPLPLIIRKADGGFNYSATDLACIILRIEERKCDEILYVVGQEQKQHFEMVFQVAREAGFMDDSIKAVHIPFGLILGDDGKKMASRGGVAVDLIGVLDDAVEKAKDAIMEKNPDLDDMDNVATTVGIGAVKYADLSIERTNNYVFDWDKMLSFEGNTSPYLQYAHARICSIFRRSGIERESVKSSPISLEHEGELSLARTISGFSEALDDSIDNYSPHLLCTYLHSLASAFASFYESCPVLSAEDEATMTSRLALCDLTARTISTGLGLLGIDSPEQM</sequence>
<dbReference type="AlphaFoldDB" id="A0A075FZE6"/>
<evidence type="ECO:0000256" key="2">
    <source>
        <dbReference type="ARBA" id="ARBA00005594"/>
    </source>
</evidence>
<dbReference type="EMBL" id="KF900499">
    <property type="protein sequence ID" value="AIE97165.1"/>
    <property type="molecule type" value="Genomic_DNA"/>
</dbReference>
<keyword evidence="5 12" id="KW-0436">Ligase</keyword>
<evidence type="ECO:0000256" key="7">
    <source>
        <dbReference type="ARBA" id="ARBA00022840"/>
    </source>
</evidence>
<dbReference type="Pfam" id="PF00750">
    <property type="entry name" value="tRNA-synt_1d"/>
    <property type="match status" value="1"/>
</dbReference>
<comment type="subcellular location">
    <subcellularLocation>
        <location evidence="1">Cytoplasm</location>
    </subcellularLocation>
</comment>
<dbReference type="Pfam" id="PF05746">
    <property type="entry name" value="DALR_1"/>
    <property type="match status" value="1"/>
</dbReference>
<dbReference type="PANTHER" id="PTHR11956:SF5">
    <property type="entry name" value="ARGININE--TRNA LIGASE, CYTOPLASMIC"/>
    <property type="match status" value="1"/>
</dbReference>
<protein>
    <recommendedName>
        <fullName evidence="3 11">Arginine--tRNA ligase</fullName>
        <ecNumber evidence="3 11">6.1.1.19</ecNumber>
    </recommendedName>
</protein>
<dbReference type="InterPro" id="IPR008909">
    <property type="entry name" value="DALR_anticod-bd"/>
</dbReference>
<dbReference type="GO" id="GO:0005737">
    <property type="term" value="C:cytoplasm"/>
    <property type="evidence" value="ECO:0007669"/>
    <property type="project" value="UniProtKB-SubCell"/>
</dbReference>
<dbReference type="EC" id="6.1.1.19" evidence="3 11"/>
<evidence type="ECO:0000256" key="3">
    <source>
        <dbReference type="ARBA" id="ARBA00012837"/>
    </source>
</evidence>
<comment type="catalytic activity">
    <reaction evidence="10">
        <text>tRNA(Arg) + L-arginine + ATP = L-arginyl-tRNA(Arg) + AMP + diphosphate</text>
        <dbReference type="Rhea" id="RHEA:20301"/>
        <dbReference type="Rhea" id="RHEA-COMP:9658"/>
        <dbReference type="Rhea" id="RHEA-COMP:9673"/>
        <dbReference type="ChEBI" id="CHEBI:30616"/>
        <dbReference type="ChEBI" id="CHEBI:32682"/>
        <dbReference type="ChEBI" id="CHEBI:33019"/>
        <dbReference type="ChEBI" id="CHEBI:78442"/>
        <dbReference type="ChEBI" id="CHEBI:78513"/>
        <dbReference type="ChEBI" id="CHEBI:456215"/>
        <dbReference type="EC" id="6.1.1.19"/>
    </reaction>
</comment>
<keyword evidence="7 12" id="KW-0067">ATP-binding</keyword>
<dbReference type="SUPFAM" id="SSF47323">
    <property type="entry name" value="Anticodon-binding domain of a subclass of class I aminoacyl-tRNA synthetases"/>
    <property type="match status" value="1"/>
</dbReference>
<name>A0A075FZE6_9EURY</name>
<keyword evidence="6 12" id="KW-0547">Nucleotide-binding</keyword>
<dbReference type="GO" id="GO:0006420">
    <property type="term" value="P:arginyl-tRNA aminoacylation"/>
    <property type="evidence" value="ECO:0007669"/>
    <property type="project" value="UniProtKB-UniRule"/>
</dbReference>
<dbReference type="InterPro" id="IPR014729">
    <property type="entry name" value="Rossmann-like_a/b/a_fold"/>
</dbReference>
<evidence type="ECO:0000259" key="13">
    <source>
        <dbReference type="SMART" id="SM00836"/>
    </source>
</evidence>
<comment type="similarity">
    <text evidence="2 12">Belongs to the class-I aminoacyl-tRNA synthetase family.</text>
</comment>
<dbReference type="SMART" id="SM00836">
    <property type="entry name" value="DALR_1"/>
    <property type="match status" value="1"/>
</dbReference>
<keyword evidence="9 12" id="KW-0030">Aminoacyl-tRNA synthetase</keyword>
<feature type="domain" description="DALR anticodon binding" evidence="13">
    <location>
        <begin position="223"/>
        <end position="340"/>
    </location>
</feature>
<dbReference type="InterPro" id="IPR035684">
    <property type="entry name" value="ArgRS_core"/>
</dbReference>
<evidence type="ECO:0000256" key="10">
    <source>
        <dbReference type="ARBA" id="ARBA00049339"/>
    </source>
</evidence>
<evidence type="ECO:0000256" key="8">
    <source>
        <dbReference type="ARBA" id="ARBA00022917"/>
    </source>
</evidence>
<accession>A0A075FZE6</accession>
<reference evidence="14" key="1">
    <citation type="journal article" date="2014" name="Genome Biol. Evol.">
        <title>Pangenome evidence for extensive interdomain horizontal transfer affecting lineage core and shell genes in uncultured planktonic thaumarchaeota and euryarchaeota.</title>
        <authorList>
            <person name="Deschamps P."/>
            <person name="Zivanovic Y."/>
            <person name="Moreira D."/>
            <person name="Rodriguez-Valera F."/>
            <person name="Lopez-Garcia P."/>
        </authorList>
    </citation>
    <scope>NUCLEOTIDE SEQUENCE</scope>
</reference>
<dbReference type="Gene3D" id="1.10.730.10">
    <property type="entry name" value="Isoleucyl-tRNA Synthetase, Domain 1"/>
    <property type="match status" value="1"/>
</dbReference>
<organism evidence="14">
    <name type="scientific">uncultured marine group II/III euryarchaeote AD1000_92_A11</name>
    <dbReference type="NCBI Taxonomy" id="1457826"/>
    <lineage>
        <taxon>Archaea</taxon>
        <taxon>Methanobacteriati</taxon>
        <taxon>Methanobacteriota</taxon>
        <taxon>environmental samples</taxon>
    </lineage>
</organism>
<evidence type="ECO:0000256" key="12">
    <source>
        <dbReference type="RuleBase" id="RU363038"/>
    </source>
</evidence>
<dbReference type="Gene3D" id="3.40.50.620">
    <property type="entry name" value="HUPs"/>
    <property type="match status" value="1"/>
</dbReference>
<evidence type="ECO:0000256" key="11">
    <source>
        <dbReference type="NCBIfam" id="TIGR00456"/>
    </source>
</evidence>
<evidence type="ECO:0000256" key="9">
    <source>
        <dbReference type="ARBA" id="ARBA00023146"/>
    </source>
</evidence>
<evidence type="ECO:0000256" key="4">
    <source>
        <dbReference type="ARBA" id="ARBA00022490"/>
    </source>
</evidence>
<evidence type="ECO:0000256" key="1">
    <source>
        <dbReference type="ARBA" id="ARBA00004496"/>
    </source>
</evidence>
<dbReference type="PANTHER" id="PTHR11956">
    <property type="entry name" value="ARGINYL-TRNA SYNTHETASE"/>
    <property type="match status" value="1"/>
</dbReference>
<dbReference type="InterPro" id="IPR001278">
    <property type="entry name" value="Arg-tRNA-ligase"/>
</dbReference>
<gene>
    <name evidence="14" type="primary">RARS</name>
    <name evidence="14" type="synonym">argS</name>
</gene>
<dbReference type="NCBIfam" id="TIGR00456">
    <property type="entry name" value="argS"/>
    <property type="match status" value="1"/>
</dbReference>
<dbReference type="GO" id="GO:0004814">
    <property type="term" value="F:arginine-tRNA ligase activity"/>
    <property type="evidence" value="ECO:0007669"/>
    <property type="project" value="UniProtKB-UniRule"/>
</dbReference>
<dbReference type="InterPro" id="IPR009080">
    <property type="entry name" value="tRNAsynth_Ia_anticodon-bd"/>
</dbReference>
<evidence type="ECO:0000313" key="14">
    <source>
        <dbReference type="EMBL" id="AIE97165.1"/>
    </source>
</evidence>
<keyword evidence="8 12" id="KW-0648">Protein biosynthesis</keyword>
<evidence type="ECO:0000256" key="5">
    <source>
        <dbReference type="ARBA" id="ARBA00022598"/>
    </source>
</evidence>
<evidence type="ECO:0000256" key="6">
    <source>
        <dbReference type="ARBA" id="ARBA00022741"/>
    </source>
</evidence>
<dbReference type="CDD" id="cd07956">
    <property type="entry name" value="Anticodon_Ia_Arg"/>
    <property type="match status" value="1"/>
</dbReference>
<dbReference type="FunFam" id="1.10.730.10:FF:000008">
    <property type="entry name" value="Arginine--tRNA ligase"/>
    <property type="match status" value="1"/>
</dbReference>
<proteinExistence type="inferred from homology"/>